<proteinExistence type="predicted"/>
<protein>
    <submittedName>
        <fullName evidence="1">Phospholipid scramblase</fullName>
    </submittedName>
</protein>
<evidence type="ECO:0000313" key="1">
    <source>
        <dbReference type="WBParaSite" id="SCUD_0001604701-mRNA-1"/>
    </source>
</evidence>
<sequence>FHIYEYNITDQLVPERVICGFCSFIDCVTDRVPLSTETGFVYDLNKFITVADCEVALVVGCDCDKADVEINGICKPKLYKPASGDKEFNDCPIVEEDEQFCPNSLLQLVNDCCSPIICGIALLLTVLNPFGPTNIAVAAAVEMEFGSK</sequence>
<dbReference type="WBParaSite" id="SCUD_0001604701-mRNA-1">
    <property type="protein sequence ID" value="SCUD_0001604701-mRNA-1"/>
    <property type="gene ID" value="SCUD_0001604701"/>
</dbReference>
<accession>A0A183KLX8</accession>
<reference evidence="1" key="1">
    <citation type="submission" date="2016-06" db="UniProtKB">
        <authorList>
            <consortium name="WormBaseParasite"/>
        </authorList>
    </citation>
    <scope>IDENTIFICATION</scope>
</reference>
<organism evidence="1">
    <name type="scientific">Schistosoma curassoni</name>
    <dbReference type="NCBI Taxonomy" id="6186"/>
    <lineage>
        <taxon>Eukaryota</taxon>
        <taxon>Metazoa</taxon>
        <taxon>Spiralia</taxon>
        <taxon>Lophotrochozoa</taxon>
        <taxon>Platyhelminthes</taxon>
        <taxon>Trematoda</taxon>
        <taxon>Digenea</taxon>
        <taxon>Strigeidida</taxon>
        <taxon>Schistosomatoidea</taxon>
        <taxon>Schistosomatidae</taxon>
        <taxon>Schistosoma</taxon>
    </lineage>
</organism>
<dbReference type="AlphaFoldDB" id="A0A183KLX8"/>
<name>A0A183KLX8_9TREM</name>